<comment type="caution">
    <text evidence="11">The sequence shown here is derived from an EMBL/GenBank/DDBJ whole genome shotgun (WGS) entry which is preliminary data.</text>
</comment>
<feature type="repeat" description="WD" evidence="9">
    <location>
        <begin position="155"/>
        <end position="196"/>
    </location>
</feature>
<proteinExistence type="inferred from homology"/>
<dbReference type="InterPro" id="IPR036322">
    <property type="entry name" value="WD40_repeat_dom_sf"/>
</dbReference>
<dbReference type="SUPFAM" id="SSF50978">
    <property type="entry name" value="WD40 repeat-like"/>
    <property type="match status" value="1"/>
</dbReference>
<evidence type="ECO:0000313" key="11">
    <source>
        <dbReference type="EMBL" id="KAK9151071.1"/>
    </source>
</evidence>
<dbReference type="InterPro" id="IPR039241">
    <property type="entry name" value="Rrp9-like"/>
</dbReference>
<evidence type="ECO:0000313" key="12">
    <source>
        <dbReference type="Proteomes" id="UP001420932"/>
    </source>
</evidence>
<accession>A0AAP0KEB4</accession>
<evidence type="ECO:0000256" key="8">
    <source>
        <dbReference type="ARBA" id="ARBA00023274"/>
    </source>
</evidence>
<dbReference type="InterPro" id="IPR020472">
    <property type="entry name" value="WD40_PAC1"/>
</dbReference>
<keyword evidence="5" id="KW-0677">Repeat</keyword>
<feature type="repeat" description="WD" evidence="9">
    <location>
        <begin position="216"/>
        <end position="257"/>
    </location>
</feature>
<dbReference type="GO" id="GO:0006364">
    <property type="term" value="P:rRNA processing"/>
    <property type="evidence" value="ECO:0007669"/>
    <property type="project" value="UniProtKB-KW"/>
</dbReference>
<dbReference type="Pfam" id="PF00400">
    <property type="entry name" value="WD40"/>
    <property type="match status" value="6"/>
</dbReference>
<protein>
    <recommendedName>
        <fullName evidence="13">U3 snoRNP-associated protein-like EMB2271</fullName>
    </recommendedName>
</protein>
<dbReference type="AlphaFoldDB" id="A0AAP0KEB4"/>
<dbReference type="PROSITE" id="PS00678">
    <property type="entry name" value="WD_REPEATS_1"/>
    <property type="match status" value="2"/>
</dbReference>
<dbReference type="GO" id="GO:0032040">
    <property type="term" value="C:small-subunit processome"/>
    <property type="evidence" value="ECO:0007669"/>
    <property type="project" value="TreeGrafter"/>
</dbReference>
<evidence type="ECO:0000256" key="6">
    <source>
        <dbReference type="ARBA" id="ARBA00022884"/>
    </source>
</evidence>
<dbReference type="PRINTS" id="PR00320">
    <property type="entry name" value="GPROTEINBRPT"/>
</dbReference>
<dbReference type="EMBL" id="JBBNAF010000004">
    <property type="protein sequence ID" value="KAK9151071.1"/>
    <property type="molecule type" value="Genomic_DNA"/>
</dbReference>
<dbReference type="FunFam" id="2.130.10.10:FF:000483">
    <property type="entry name" value="U3 snoRNP-associated protein-like EMB2271"/>
    <property type="match status" value="1"/>
</dbReference>
<dbReference type="PANTHER" id="PTHR19865">
    <property type="entry name" value="U3 SMALL NUCLEOLAR RNA INTERACTING PROTEIN 2"/>
    <property type="match status" value="1"/>
</dbReference>
<feature type="repeat" description="WD" evidence="9">
    <location>
        <begin position="425"/>
        <end position="459"/>
    </location>
</feature>
<organism evidence="11 12">
    <name type="scientific">Stephania yunnanensis</name>
    <dbReference type="NCBI Taxonomy" id="152371"/>
    <lineage>
        <taxon>Eukaryota</taxon>
        <taxon>Viridiplantae</taxon>
        <taxon>Streptophyta</taxon>
        <taxon>Embryophyta</taxon>
        <taxon>Tracheophyta</taxon>
        <taxon>Spermatophyta</taxon>
        <taxon>Magnoliopsida</taxon>
        <taxon>Ranunculales</taxon>
        <taxon>Menispermaceae</taxon>
        <taxon>Menispermoideae</taxon>
        <taxon>Cissampelideae</taxon>
        <taxon>Stephania</taxon>
    </lineage>
</organism>
<keyword evidence="3" id="KW-0698">rRNA processing</keyword>
<dbReference type="InterPro" id="IPR015943">
    <property type="entry name" value="WD40/YVTN_repeat-like_dom_sf"/>
</dbReference>
<evidence type="ECO:0000256" key="9">
    <source>
        <dbReference type="PROSITE-ProRule" id="PRU00221"/>
    </source>
</evidence>
<keyword evidence="6" id="KW-0694">RNA-binding</keyword>
<dbReference type="Proteomes" id="UP001420932">
    <property type="component" value="Unassembled WGS sequence"/>
</dbReference>
<dbReference type="InterPro" id="IPR019775">
    <property type="entry name" value="WD40_repeat_CS"/>
</dbReference>
<evidence type="ECO:0000256" key="7">
    <source>
        <dbReference type="ARBA" id="ARBA00023242"/>
    </source>
</evidence>
<keyword evidence="7" id="KW-0539">Nucleus</keyword>
<feature type="compositionally biased region" description="Acidic residues" evidence="10">
    <location>
        <begin position="43"/>
        <end position="65"/>
    </location>
</feature>
<evidence type="ECO:0000256" key="5">
    <source>
        <dbReference type="ARBA" id="ARBA00022737"/>
    </source>
</evidence>
<keyword evidence="8" id="KW-0687">Ribonucleoprotein</keyword>
<reference evidence="11 12" key="1">
    <citation type="submission" date="2024-01" db="EMBL/GenBank/DDBJ databases">
        <title>Genome assemblies of Stephania.</title>
        <authorList>
            <person name="Yang L."/>
        </authorList>
    </citation>
    <scope>NUCLEOTIDE SEQUENCE [LARGE SCALE GENOMIC DNA]</scope>
    <source>
        <strain evidence="11">YNDBR</strain>
        <tissue evidence="11">Leaf</tissue>
    </source>
</reference>
<evidence type="ECO:0000256" key="4">
    <source>
        <dbReference type="ARBA" id="ARBA00022574"/>
    </source>
</evidence>
<evidence type="ECO:0000256" key="3">
    <source>
        <dbReference type="ARBA" id="ARBA00022552"/>
    </source>
</evidence>
<dbReference type="SMART" id="SM00320">
    <property type="entry name" value="WD40"/>
    <property type="match status" value="6"/>
</dbReference>
<comment type="subcellular location">
    <subcellularLocation>
        <location evidence="1">Nucleus</location>
        <location evidence="1">Nucleolus</location>
    </subcellularLocation>
</comment>
<dbReference type="PROSITE" id="PS50082">
    <property type="entry name" value="WD_REPEATS_2"/>
    <property type="match status" value="5"/>
</dbReference>
<dbReference type="PANTHER" id="PTHR19865:SF0">
    <property type="entry name" value="U3 SMALL NUCLEOLAR RNA-INTERACTING PROTEIN 2"/>
    <property type="match status" value="1"/>
</dbReference>
<dbReference type="PROSITE" id="PS50294">
    <property type="entry name" value="WD_REPEATS_REGION"/>
    <property type="match status" value="2"/>
</dbReference>
<evidence type="ECO:0000256" key="2">
    <source>
        <dbReference type="ARBA" id="ARBA00006777"/>
    </source>
</evidence>
<name>A0AAP0KEB4_9MAGN</name>
<dbReference type="Gene3D" id="2.130.10.10">
    <property type="entry name" value="YVTN repeat-like/Quinoprotein amine dehydrogenase"/>
    <property type="match status" value="1"/>
</dbReference>
<keyword evidence="4 9" id="KW-0853">WD repeat</keyword>
<dbReference type="InterPro" id="IPR001680">
    <property type="entry name" value="WD40_rpt"/>
</dbReference>
<evidence type="ECO:0000256" key="10">
    <source>
        <dbReference type="SAM" id="MobiDB-lite"/>
    </source>
</evidence>
<keyword evidence="12" id="KW-1185">Reference proteome</keyword>
<comment type="similarity">
    <text evidence="2">Belongs to the WD repeat RRP9 family.</text>
</comment>
<feature type="repeat" description="WD" evidence="9">
    <location>
        <begin position="300"/>
        <end position="340"/>
    </location>
</feature>
<gene>
    <name evidence="11" type="ORF">Syun_009380</name>
</gene>
<dbReference type="GO" id="GO:0034511">
    <property type="term" value="F:U3 snoRNA binding"/>
    <property type="evidence" value="ECO:0007669"/>
    <property type="project" value="InterPro"/>
</dbReference>
<sequence>MKNKSSTKKNPPSSKSSRNKPRVPLEQDPFFTRDSKRRRRADEEIESNESDQDGVSPGEEEEEEEHGGGRSEFAAETADLERHRVAKMFLDNFREQTKRALEEEDETDEDEDANNRDSLVAEMLLKEQLEESGRARKLIASRVQKPDKLDGFQALVRHRQSVTAVALADGDQKGFSASKDGSIIQWDIHNGKSEKYVWPDRERMISHGAKNPQNPLKTWSKHVLALAISFDGRYLATGGLDRHVHLWDTRTRQHIQAFSGHRGPVSCLTFRQGSLELISASFDRTIKLWNVEDRAYMDSLFGHQAEILSIDCLRKERLLTVGRDRTMRLWKVPEESQLVFRAPATSLECCCFVSNDEFLSGSDDGSIELWSMLRKKPTFIVRNAHATMAPIGDLDAKDNCVPNGHIQENGNLEGQSYGPAAVSWVSSVAVSRNSDLAASGAGNGVVRLWAVESDTKSIKPLHDLPLVGFVNALAFAKSGRFLVAGVAQEPRLGRWARNPASCNGIYVQPLRISEE</sequence>
<feature type="repeat" description="WD" evidence="9">
    <location>
        <begin position="258"/>
        <end position="299"/>
    </location>
</feature>
<evidence type="ECO:0008006" key="13">
    <source>
        <dbReference type="Google" id="ProtNLM"/>
    </source>
</evidence>
<feature type="region of interest" description="Disordered" evidence="10">
    <location>
        <begin position="1"/>
        <end position="79"/>
    </location>
</feature>
<evidence type="ECO:0000256" key="1">
    <source>
        <dbReference type="ARBA" id="ARBA00004604"/>
    </source>
</evidence>